<dbReference type="InterPro" id="IPR033437">
    <property type="entry name" value="DUF5130"/>
</dbReference>
<dbReference type="Pfam" id="PF17174">
    <property type="entry name" value="DUF5130"/>
    <property type="match status" value="1"/>
</dbReference>
<keyword evidence="3" id="KW-1185">Reference proteome</keyword>
<protein>
    <submittedName>
        <fullName evidence="2">DUF5130 family protein</fullName>
    </submittedName>
</protein>
<sequence>MSTDRPTLPPVPVGPQGTDNEPLTASQRIELDDVIAAAERVTGLRFAVYLGELGGDVGGDVETGAREVHAALGAEAPVAALLAVSPAQRVVQVVTGGEAARRISDRSARLAVLATVASVSQGDLLGGLVNGIRTLADQAGTLPERADW</sequence>
<dbReference type="EMBL" id="JABEND010000010">
    <property type="protein sequence ID" value="NNG37133.1"/>
    <property type="molecule type" value="Genomic_DNA"/>
</dbReference>
<dbReference type="Gene3D" id="3.10.310.50">
    <property type="match status" value="1"/>
</dbReference>
<dbReference type="Proteomes" id="UP000562984">
    <property type="component" value="Unassembled WGS sequence"/>
</dbReference>
<reference evidence="2 3" key="1">
    <citation type="submission" date="2020-05" db="EMBL/GenBank/DDBJ databases">
        <title>Nakamurella sp. DB0629 isolated from air conditioner.</title>
        <authorList>
            <person name="Kim D.H."/>
            <person name="Kim D.-U."/>
        </authorList>
    </citation>
    <scope>NUCLEOTIDE SEQUENCE [LARGE SCALE GENOMIC DNA]</scope>
    <source>
        <strain evidence="2 3">DB0629</strain>
    </source>
</reference>
<accession>A0A849ABR6</accession>
<dbReference type="AlphaFoldDB" id="A0A849ABR6"/>
<name>A0A849ABR6_9ACTN</name>
<organism evidence="2 3">
    <name type="scientific">Nakamurella aerolata</name>
    <dbReference type="NCBI Taxonomy" id="1656892"/>
    <lineage>
        <taxon>Bacteria</taxon>
        <taxon>Bacillati</taxon>
        <taxon>Actinomycetota</taxon>
        <taxon>Actinomycetes</taxon>
        <taxon>Nakamurellales</taxon>
        <taxon>Nakamurellaceae</taxon>
        <taxon>Nakamurella</taxon>
    </lineage>
</organism>
<evidence type="ECO:0000256" key="1">
    <source>
        <dbReference type="SAM" id="MobiDB-lite"/>
    </source>
</evidence>
<proteinExistence type="predicted"/>
<feature type="region of interest" description="Disordered" evidence="1">
    <location>
        <begin position="1"/>
        <end position="23"/>
    </location>
</feature>
<comment type="caution">
    <text evidence="2">The sequence shown here is derived from an EMBL/GenBank/DDBJ whole genome shotgun (WGS) entry which is preliminary data.</text>
</comment>
<evidence type="ECO:0000313" key="3">
    <source>
        <dbReference type="Proteomes" id="UP000562984"/>
    </source>
</evidence>
<evidence type="ECO:0000313" key="2">
    <source>
        <dbReference type="EMBL" id="NNG37133.1"/>
    </source>
</evidence>
<gene>
    <name evidence="2" type="ORF">HKD39_15755</name>
</gene>